<dbReference type="FunFam" id="3.30.2010.10:FF:000010">
    <property type="entry name" value="M48 family peptidase"/>
    <property type="match status" value="1"/>
</dbReference>
<evidence type="ECO:0000256" key="9">
    <source>
        <dbReference type="SAM" id="Phobius"/>
    </source>
</evidence>
<evidence type="ECO:0000259" key="10">
    <source>
        <dbReference type="Pfam" id="PF01435"/>
    </source>
</evidence>
<feature type="transmembrane region" description="Helical" evidence="9">
    <location>
        <begin position="165"/>
        <end position="184"/>
    </location>
</feature>
<accession>A0A6G5QIN9</accession>
<dbReference type="RefSeq" id="WP_171994173.1">
    <property type="nucleotide sequence ID" value="NZ_CP012542.1"/>
</dbReference>
<keyword evidence="1 8" id="KW-0645">Protease</keyword>
<gene>
    <name evidence="12" type="ORF">CMUC_1698</name>
</gene>
<dbReference type="Gene3D" id="3.30.2010.10">
    <property type="entry name" value="Metalloproteases ('zincins'), catalytic domain"/>
    <property type="match status" value="1"/>
</dbReference>
<feature type="binding site" evidence="7">
    <location>
        <position position="271"/>
    </location>
    <ligand>
        <name>Zn(2+)</name>
        <dbReference type="ChEBI" id="CHEBI:29105"/>
        <note>catalytic</note>
    </ligand>
</feature>
<keyword evidence="4 7" id="KW-0862">Zinc</keyword>
<reference evidence="12 13" key="1">
    <citation type="submission" date="2016-07" db="EMBL/GenBank/DDBJ databases">
        <title>Comparative genomics of the Campylobacter concisus group.</title>
        <authorList>
            <person name="Miller W.G."/>
            <person name="Yee E."/>
            <person name="Chapman M.H."/>
            <person name="Huynh S."/>
            <person name="Bono J.L."/>
            <person name="On S.L.W."/>
            <person name="StLeger J."/>
            <person name="Foster G."/>
            <person name="Parker C.T."/>
        </authorList>
    </citation>
    <scope>NUCLEOTIDE SEQUENCE [LARGE SCALE GENOMIC DNA]</scope>
    <source>
        <strain evidence="12 13">CCUG 21559</strain>
    </source>
</reference>
<evidence type="ECO:0000259" key="11">
    <source>
        <dbReference type="Pfam" id="PF16491"/>
    </source>
</evidence>
<feature type="active site" evidence="6">
    <location>
        <position position="268"/>
    </location>
</feature>
<feature type="transmembrane region" description="Helical" evidence="9">
    <location>
        <begin position="61"/>
        <end position="83"/>
    </location>
</feature>
<feature type="transmembrane region" description="Helical" evidence="9">
    <location>
        <begin position="277"/>
        <end position="296"/>
    </location>
</feature>
<feature type="domain" description="Peptidase M48" evidence="10">
    <location>
        <begin position="197"/>
        <end position="398"/>
    </location>
</feature>
<keyword evidence="13" id="KW-1185">Reference proteome</keyword>
<dbReference type="Proteomes" id="UP000503264">
    <property type="component" value="Chromosome"/>
</dbReference>
<keyword evidence="2 7" id="KW-0479">Metal-binding</keyword>
<keyword evidence="5 8" id="KW-0482">Metalloprotease</keyword>
<dbReference type="GO" id="GO:0004222">
    <property type="term" value="F:metalloendopeptidase activity"/>
    <property type="evidence" value="ECO:0007669"/>
    <property type="project" value="InterPro"/>
</dbReference>
<feature type="binding site" evidence="7">
    <location>
        <position position="267"/>
    </location>
    <ligand>
        <name>Zn(2+)</name>
        <dbReference type="ChEBI" id="CHEBI:29105"/>
        <note>catalytic</note>
    </ligand>
</feature>
<dbReference type="EMBL" id="CP012542">
    <property type="protein sequence ID" value="QCD45447.1"/>
    <property type="molecule type" value="Genomic_DNA"/>
</dbReference>
<evidence type="ECO:0000256" key="5">
    <source>
        <dbReference type="ARBA" id="ARBA00023049"/>
    </source>
</evidence>
<dbReference type="GO" id="GO:0071586">
    <property type="term" value="P:CAAX-box protein processing"/>
    <property type="evidence" value="ECO:0007669"/>
    <property type="project" value="InterPro"/>
</dbReference>
<dbReference type="Pfam" id="PF01435">
    <property type="entry name" value="Peptidase_M48"/>
    <property type="match status" value="1"/>
</dbReference>
<dbReference type="CDD" id="cd07343">
    <property type="entry name" value="M48A_Zmpste24p_like"/>
    <property type="match status" value="1"/>
</dbReference>
<evidence type="ECO:0000256" key="7">
    <source>
        <dbReference type="PIRSR" id="PIRSR627057-2"/>
    </source>
</evidence>
<feature type="active site" description="Proton donor" evidence="6">
    <location>
        <position position="345"/>
    </location>
</feature>
<keyword evidence="3 8" id="KW-0378">Hydrolase</keyword>
<dbReference type="PANTHER" id="PTHR10120">
    <property type="entry name" value="CAAX PRENYL PROTEASE 1"/>
    <property type="match status" value="1"/>
</dbReference>
<keyword evidence="9" id="KW-1133">Transmembrane helix</keyword>
<evidence type="ECO:0000256" key="3">
    <source>
        <dbReference type="ARBA" id="ARBA00022801"/>
    </source>
</evidence>
<feature type="transmembrane region" description="Helical" evidence="9">
    <location>
        <begin position="89"/>
        <end position="110"/>
    </location>
</feature>
<feature type="binding site" evidence="7">
    <location>
        <position position="341"/>
    </location>
    <ligand>
        <name>Zn(2+)</name>
        <dbReference type="ChEBI" id="CHEBI:29105"/>
        <note>catalytic</note>
    </ligand>
</feature>
<comment type="cofactor">
    <cofactor evidence="7 8">
        <name>Zn(2+)</name>
        <dbReference type="ChEBI" id="CHEBI:29105"/>
    </cofactor>
    <text evidence="7 8">Binds 1 zinc ion per subunit.</text>
</comment>
<dbReference type="Pfam" id="PF16491">
    <property type="entry name" value="Peptidase_M48_N"/>
    <property type="match status" value="1"/>
</dbReference>
<protein>
    <submittedName>
        <fullName evidence="12">Peptidase, M48 family</fullName>
    </submittedName>
</protein>
<dbReference type="InterPro" id="IPR027057">
    <property type="entry name" value="CAXX_Prtase_1"/>
</dbReference>
<organism evidence="12 13">
    <name type="scientific">Campylobacter mucosalis CCUG 21559</name>
    <dbReference type="NCBI Taxonomy" id="1032067"/>
    <lineage>
        <taxon>Bacteria</taxon>
        <taxon>Pseudomonadati</taxon>
        <taxon>Campylobacterota</taxon>
        <taxon>Epsilonproteobacteria</taxon>
        <taxon>Campylobacterales</taxon>
        <taxon>Campylobacteraceae</taxon>
        <taxon>Campylobacter</taxon>
    </lineage>
</organism>
<feature type="domain" description="CAAX prenyl protease 1 N-terminal" evidence="11">
    <location>
        <begin position="37"/>
        <end position="194"/>
    </location>
</feature>
<name>A0A6G5QIN9_9BACT</name>
<feature type="transmembrane region" description="Helical" evidence="9">
    <location>
        <begin position="6"/>
        <end position="27"/>
    </location>
</feature>
<feature type="transmembrane region" description="Helical" evidence="9">
    <location>
        <begin position="131"/>
        <end position="153"/>
    </location>
</feature>
<sequence length="399" mass="45331">MIYFLVFIYFLYVFLRCFFAILQINFIKNASLKKAVVLSDDEYKNAANIAIQNQKFELTSLIFNALVAIFWIVFGLKILYAYVVTDDTIAQNIAFAMAFVFINLVIDLPFNIYEKFIKDKKQGFSNLTPKIFIVDTIKSLLLTLVFGSGFIWIILTCIDFLGEFWWLWAFFISFGIIIVINLIYPTIIAPMFNKVTPLEEGELKSAIENLLIGLGFKSSGVFVMDASKRDSRLNAYFGGLGATKRVVLFDTLIQKLSIDEIIAVLGHELGHFKHKDILKMIALSAIMLFLFFAIFANIPNSVYESIGVFGGGGFVVFFLLFSPIFSFLFNPIIGFISRKNEFGADEFGARTKDKQSMIDALKKLGLENKAFPLSHPLYSAIYHSHPTLFERIEKLKNES</sequence>
<evidence type="ECO:0000313" key="12">
    <source>
        <dbReference type="EMBL" id="QCD45447.1"/>
    </source>
</evidence>
<comment type="similarity">
    <text evidence="8">Belongs to the peptidase M48 family.</text>
</comment>
<evidence type="ECO:0000256" key="1">
    <source>
        <dbReference type="ARBA" id="ARBA00022670"/>
    </source>
</evidence>
<proteinExistence type="inferred from homology"/>
<evidence type="ECO:0000256" key="4">
    <source>
        <dbReference type="ARBA" id="ARBA00022833"/>
    </source>
</evidence>
<feature type="transmembrane region" description="Helical" evidence="9">
    <location>
        <begin position="308"/>
        <end position="329"/>
    </location>
</feature>
<evidence type="ECO:0000256" key="6">
    <source>
        <dbReference type="PIRSR" id="PIRSR627057-1"/>
    </source>
</evidence>
<keyword evidence="9" id="KW-0472">Membrane</keyword>
<dbReference type="GO" id="GO:0046872">
    <property type="term" value="F:metal ion binding"/>
    <property type="evidence" value="ECO:0007669"/>
    <property type="project" value="UniProtKB-KW"/>
</dbReference>
<dbReference type="AlphaFoldDB" id="A0A6G5QIN9"/>
<evidence type="ECO:0000256" key="2">
    <source>
        <dbReference type="ARBA" id="ARBA00022723"/>
    </source>
</evidence>
<dbReference type="InterPro" id="IPR001915">
    <property type="entry name" value="Peptidase_M48"/>
</dbReference>
<evidence type="ECO:0000256" key="8">
    <source>
        <dbReference type="RuleBase" id="RU003983"/>
    </source>
</evidence>
<keyword evidence="9" id="KW-0812">Transmembrane</keyword>
<evidence type="ECO:0000313" key="13">
    <source>
        <dbReference type="Proteomes" id="UP000503264"/>
    </source>
</evidence>
<dbReference type="InterPro" id="IPR032456">
    <property type="entry name" value="Peptidase_M48_N"/>
</dbReference>